<proteinExistence type="inferred from homology"/>
<keyword evidence="4 9" id="KW-0812">Transmembrane</keyword>
<name>A0A9C5ZIV5_9MUSC</name>
<dbReference type="GO" id="GO:0008233">
    <property type="term" value="F:peptidase activity"/>
    <property type="evidence" value="ECO:0007669"/>
    <property type="project" value="UniProtKB-UniRule"/>
</dbReference>
<keyword evidence="7 9" id="KW-0472">Membrane</keyword>
<sequence>MLSAAVLKDEKSEQFDEFVKINKWDGTAVKHALDDAVKNALFATRPHLKEQFGLINTRLILCTLAVGVAVMAHGWDFTHPFPESKPVLMFCVVGYFALMGVLTLHTTFREKGTFAVATEKMPNGERRLWEASSDMKKYDDKYTLVLSIKDAKSLKETSSVKSCANFIDANGIVLDNHIANEVNRLYNTLSIEKKEK</sequence>
<evidence type="ECO:0000256" key="9">
    <source>
        <dbReference type="RuleBase" id="RU368033"/>
    </source>
</evidence>
<feature type="transmembrane region" description="Helical" evidence="9">
    <location>
        <begin position="87"/>
        <end position="104"/>
    </location>
</feature>
<reference evidence="11" key="1">
    <citation type="submission" date="2025-08" db="UniProtKB">
        <authorList>
            <consortium name="RefSeq"/>
        </authorList>
    </citation>
    <scope>IDENTIFICATION</scope>
    <source>
        <tissue evidence="11">Whole body pupa</tissue>
    </source>
</reference>
<evidence type="ECO:0000256" key="3">
    <source>
        <dbReference type="ARBA" id="ARBA00017057"/>
    </source>
</evidence>
<gene>
    <name evidence="11" type="primary">LOC119644823</name>
</gene>
<accession>A0A9C5ZIV5</accession>
<dbReference type="AlphaFoldDB" id="A0A9C5ZIV5"/>
<dbReference type="Proteomes" id="UP000092443">
    <property type="component" value="Unplaced"/>
</dbReference>
<evidence type="ECO:0000256" key="8">
    <source>
        <dbReference type="ARBA" id="ARBA00045608"/>
    </source>
</evidence>
<evidence type="ECO:0000256" key="2">
    <source>
        <dbReference type="ARBA" id="ARBA00007324"/>
    </source>
</evidence>
<comment type="subcellular location">
    <subcellularLocation>
        <location evidence="1 9">Endoplasmic reticulum membrane</location>
        <topology evidence="1 9">Multi-pass membrane protein</topology>
    </subcellularLocation>
</comment>
<evidence type="ECO:0000256" key="6">
    <source>
        <dbReference type="ARBA" id="ARBA00022989"/>
    </source>
</evidence>
<dbReference type="GO" id="GO:0045047">
    <property type="term" value="P:protein targeting to ER"/>
    <property type="evidence" value="ECO:0007669"/>
    <property type="project" value="TreeGrafter"/>
</dbReference>
<dbReference type="PANTHER" id="PTHR13085">
    <property type="entry name" value="MICROSOMAL SIGNAL PEPTIDASE 25 KDA SUBUNIT"/>
    <property type="match status" value="1"/>
</dbReference>
<protein>
    <recommendedName>
        <fullName evidence="3 9">Signal peptidase complex subunit 2</fullName>
    </recommendedName>
</protein>
<keyword evidence="6 9" id="KW-1133">Transmembrane helix</keyword>
<dbReference type="KEGG" id="gfs:119644823"/>
<dbReference type="PANTHER" id="PTHR13085:SF0">
    <property type="entry name" value="SIGNAL PEPTIDASE COMPLEX SUBUNIT 2"/>
    <property type="match status" value="1"/>
</dbReference>
<evidence type="ECO:0000313" key="11">
    <source>
        <dbReference type="RefSeq" id="XP_037900508.1"/>
    </source>
</evidence>
<evidence type="ECO:0000256" key="4">
    <source>
        <dbReference type="ARBA" id="ARBA00022692"/>
    </source>
</evidence>
<evidence type="ECO:0000313" key="10">
    <source>
        <dbReference type="Proteomes" id="UP000092443"/>
    </source>
</evidence>
<evidence type="ECO:0000256" key="7">
    <source>
        <dbReference type="ARBA" id="ARBA00023136"/>
    </source>
</evidence>
<dbReference type="GO" id="GO:0006465">
    <property type="term" value="P:signal peptide processing"/>
    <property type="evidence" value="ECO:0007669"/>
    <property type="project" value="UniProtKB-UniRule"/>
</dbReference>
<dbReference type="RefSeq" id="XP_037900508.1">
    <property type="nucleotide sequence ID" value="XM_038044580.1"/>
</dbReference>
<organism evidence="10 11">
    <name type="scientific">Glossina fuscipes</name>
    <dbReference type="NCBI Taxonomy" id="7396"/>
    <lineage>
        <taxon>Eukaryota</taxon>
        <taxon>Metazoa</taxon>
        <taxon>Ecdysozoa</taxon>
        <taxon>Arthropoda</taxon>
        <taxon>Hexapoda</taxon>
        <taxon>Insecta</taxon>
        <taxon>Pterygota</taxon>
        <taxon>Neoptera</taxon>
        <taxon>Endopterygota</taxon>
        <taxon>Diptera</taxon>
        <taxon>Brachycera</taxon>
        <taxon>Muscomorpha</taxon>
        <taxon>Hippoboscoidea</taxon>
        <taxon>Glossinidae</taxon>
        <taxon>Glossina</taxon>
    </lineage>
</organism>
<dbReference type="InterPro" id="IPR009582">
    <property type="entry name" value="Spc2/SPCS2"/>
</dbReference>
<feature type="transmembrane region" description="Helical" evidence="9">
    <location>
        <begin position="55"/>
        <end position="75"/>
    </location>
</feature>
<keyword evidence="5 9" id="KW-0256">Endoplasmic reticulum</keyword>
<evidence type="ECO:0000256" key="1">
    <source>
        <dbReference type="ARBA" id="ARBA00004477"/>
    </source>
</evidence>
<comment type="function">
    <text evidence="8 9">Component of the signal peptidase complex (SPC) which catalyzes the cleavage of N-terminal signal sequences from nascent proteins as they are translocated into the lumen of the endoplasmic reticulum. Enhances the enzymatic activity of SPC and facilitates the interactions between different components of the translocation site.</text>
</comment>
<keyword evidence="10" id="KW-1185">Reference proteome</keyword>
<dbReference type="Pfam" id="PF06703">
    <property type="entry name" value="SPC25"/>
    <property type="match status" value="1"/>
</dbReference>
<dbReference type="GO" id="GO:0005787">
    <property type="term" value="C:signal peptidase complex"/>
    <property type="evidence" value="ECO:0007669"/>
    <property type="project" value="UniProtKB-UniRule"/>
</dbReference>
<comment type="similarity">
    <text evidence="2 9">Belongs to the SPCS2 family.</text>
</comment>
<dbReference type="GeneID" id="119644823"/>
<evidence type="ECO:0000256" key="5">
    <source>
        <dbReference type="ARBA" id="ARBA00022824"/>
    </source>
</evidence>